<dbReference type="VEuPathDB" id="FungiDB:LEMA_uP117390.1"/>
<gene>
    <name evidence="1" type="ORF">LEMA_uP117390.1</name>
</gene>
<accession>E4ZU26</accession>
<dbReference type="EMBL" id="FP929125">
    <property type="protein sequence ID" value="CBX94736.1"/>
    <property type="molecule type" value="Genomic_DNA"/>
</dbReference>
<name>E4ZU26_LEPMJ</name>
<dbReference type="Proteomes" id="UP000002668">
    <property type="component" value="Genome"/>
</dbReference>
<protein>
    <submittedName>
        <fullName evidence="1">Predicted protein</fullName>
    </submittedName>
</protein>
<evidence type="ECO:0000313" key="2">
    <source>
        <dbReference type="Proteomes" id="UP000002668"/>
    </source>
</evidence>
<dbReference type="InParanoid" id="E4ZU26"/>
<keyword evidence="2" id="KW-1185">Reference proteome</keyword>
<proteinExistence type="predicted"/>
<organism evidence="2">
    <name type="scientific">Leptosphaeria maculans (strain JN3 / isolate v23.1.3 / race Av1-4-5-6-7-8)</name>
    <name type="common">Blackleg fungus</name>
    <name type="synonym">Phoma lingam</name>
    <dbReference type="NCBI Taxonomy" id="985895"/>
    <lineage>
        <taxon>Eukaryota</taxon>
        <taxon>Fungi</taxon>
        <taxon>Dikarya</taxon>
        <taxon>Ascomycota</taxon>
        <taxon>Pezizomycotina</taxon>
        <taxon>Dothideomycetes</taxon>
        <taxon>Pleosporomycetidae</taxon>
        <taxon>Pleosporales</taxon>
        <taxon>Pleosporineae</taxon>
        <taxon>Leptosphaeriaceae</taxon>
        <taxon>Plenodomus</taxon>
        <taxon>Plenodomus lingam/Leptosphaeria maculans species complex</taxon>
    </lineage>
</organism>
<dbReference type="AlphaFoldDB" id="E4ZU26"/>
<evidence type="ECO:0000313" key="1">
    <source>
        <dbReference type="EMBL" id="CBX94736.1"/>
    </source>
</evidence>
<reference evidence="2" key="1">
    <citation type="journal article" date="2011" name="Nat. Commun.">
        <title>Effector diversification within compartments of the Leptosphaeria maculans genome affected by Repeat-Induced Point mutations.</title>
        <authorList>
            <person name="Rouxel T."/>
            <person name="Grandaubert J."/>
            <person name="Hane J.K."/>
            <person name="Hoede C."/>
            <person name="van de Wouw A.P."/>
            <person name="Couloux A."/>
            <person name="Dominguez V."/>
            <person name="Anthouard V."/>
            <person name="Bally P."/>
            <person name="Bourras S."/>
            <person name="Cozijnsen A.J."/>
            <person name="Ciuffetti L.M."/>
            <person name="Degrave A."/>
            <person name="Dilmaghani A."/>
            <person name="Duret L."/>
            <person name="Fudal I."/>
            <person name="Goodwin S.B."/>
            <person name="Gout L."/>
            <person name="Glaser N."/>
            <person name="Linglin J."/>
            <person name="Kema G.H.J."/>
            <person name="Lapalu N."/>
            <person name="Lawrence C.B."/>
            <person name="May K."/>
            <person name="Meyer M."/>
            <person name="Ollivier B."/>
            <person name="Poulain J."/>
            <person name="Schoch C.L."/>
            <person name="Simon A."/>
            <person name="Spatafora J.W."/>
            <person name="Stachowiak A."/>
            <person name="Turgeon B.G."/>
            <person name="Tyler B.M."/>
            <person name="Vincent D."/>
            <person name="Weissenbach J."/>
            <person name="Amselem J."/>
            <person name="Quesneville H."/>
            <person name="Oliver R.P."/>
            <person name="Wincker P."/>
            <person name="Balesdent M.-H."/>
            <person name="Howlett B.J."/>
        </authorList>
    </citation>
    <scope>NUCLEOTIDE SEQUENCE [LARGE SCALE GENOMIC DNA]</scope>
    <source>
        <strain evidence="2">JN3 / isolate v23.1.3 / race Av1-4-5-6-7-8</strain>
    </source>
</reference>
<sequence>MHCLSPHTLCPSYSSYVCILLFWSLPGDRLTEHAIGHAPEFRHELLLLKPGLLNALLTKANSSQQDFDDVSVMSKSKV</sequence>
<dbReference type="HOGENOM" id="CLU_2622459_0_0_1"/>